<evidence type="ECO:0000313" key="3">
    <source>
        <dbReference type="Proteomes" id="UP001362999"/>
    </source>
</evidence>
<keyword evidence="3" id="KW-1185">Reference proteome</keyword>
<feature type="region of interest" description="Disordered" evidence="1">
    <location>
        <begin position="57"/>
        <end position="88"/>
    </location>
</feature>
<protein>
    <submittedName>
        <fullName evidence="2">Uncharacterized protein</fullName>
    </submittedName>
</protein>
<dbReference type="Proteomes" id="UP001362999">
    <property type="component" value="Unassembled WGS sequence"/>
</dbReference>
<evidence type="ECO:0000313" key="2">
    <source>
        <dbReference type="EMBL" id="KAK7007267.1"/>
    </source>
</evidence>
<feature type="non-terminal residue" evidence="2">
    <location>
        <position position="1"/>
    </location>
</feature>
<name>A0AAW0AER7_9AGAR</name>
<gene>
    <name evidence="2" type="ORF">R3P38DRAFT_3032274</name>
</gene>
<organism evidence="2 3">
    <name type="scientific">Favolaschia claudopus</name>
    <dbReference type="NCBI Taxonomy" id="2862362"/>
    <lineage>
        <taxon>Eukaryota</taxon>
        <taxon>Fungi</taxon>
        <taxon>Dikarya</taxon>
        <taxon>Basidiomycota</taxon>
        <taxon>Agaricomycotina</taxon>
        <taxon>Agaricomycetes</taxon>
        <taxon>Agaricomycetidae</taxon>
        <taxon>Agaricales</taxon>
        <taxon>Marasmiineae</taxon>
        <taxon>Mycenaceae</taxon>
        <taxon>Favolaschia</taxon>
    </lineage>
</organism>
<proteinExistence type="predicted"/>
<sequence length="203" mass="23205">MNLQGVSRFPPMRSGPVTWRERTRYCMASTFPLQVPRTVIKPRIAIWLPGMDDIQRTTKRSAPSPLYDKTSRISAAHTTGQGGRKTRNSLASHFPVHSEALPPAHRDIQIPRAPSRSPTPPTQVIVRFVQRGGSKFTEADRRYFVEFIQWRLSDDRTLTRSELCDQLSEKAPHHSARSWGSYWQRHHDLPDKILALADLAESE</sequence>
<dbReference type="EMBL" id="JAWWNJ010000072">
    <property type="protein sequence ID" value="KAK7007267.1"/>
    <property type="molecule type" value="Genomic_DNA"/>
</dbReference>
<dbReference type="AlphaFoldDB" id="A0AAW0AER7"/>
<accession>A0AAW0AER7</accession>
<evidence type="ECO:0000256" key="1">
    <source>
        <dbReference type="SAM" id="MobiDB-lite"/>
    </source>
</evidence>
<comment type="caution">
    <text evidence="2">The sequence shown here is derived from an EMBL/GenBank/DDBJ whole genome shotgun (WGS) entry which is preliminary data.</text>
</comment>
<reference evidence="2 3" key="1">
    <citation type="journal article" date="2024" name="J Genomics">
        <title>Draft genome sequencing and assembly of Favolaschia claudopus CIRM-BRFM 2984 isolated from oak limbs.</title>
        <authorList>
            <person name="Navarro D."/>
            <person name="Drula E."/>
            <person name="Chaduli D."/>
            <person name="Cazenave R."/>
            <person name="Ahrendt S."/>
            <person name="Wang J."/>
            <person name="Lipzen A."/>
            <person name="Daum C."/>
            <person name="Barry K."/>
            <person name="Grigoriev I.V."/>
            <person name="Favel A."/>
            <person name="Rosso M.N."/>
            <person name="Martin F."/>
        </authorList>
    </citation>
    <scope>NUCLEOTIDE SEQUENCE [LARGE SCALE GENOMIC DNA]</scope>
    <source>
        <strain evidence="2 3">CIRM-BRFM 2984</strain>
    </source>
</reference>